<evidence type="ECO:0000313" key="6">
    <source>
        <dbReference type="EMBL" id="BBG97081.1"/>
    </source>
</evidence>
<dbReference type="InterPro" id="IPR036925">
    <property type="entry name" value="TIF_IF2_dom3_sf"/>
</dbReference>
<accession>A0A4Y1QYY1</accession>
<dbReference type="GO" id="GO:0005525">
    <property type="term" value="F:GTP binding"/>
    <property type="evidence" value="ECO:0007669"/>
    <property type="project" value="UniProtKB-KW"/>
</dbReference>
<evidence type="ECO:0000256" key="2">
    <source>
        <dbReference type="ARBA" id="ARBA00023134"/>
    </source>
</evidence>
<dbReference type="GO" id="GO:0005739">
    <property type="term" value="C:mitochondrion"/>
    <property type="evidence" value="ECO:0007669"/>
    <property type="project" value="TreeGrafter"/>
</dbReference>
<dbReference type="PANTHER" id="PTHR43381">
    <property type="entry name" value="TRANSLATION INITIATION FACTOR IF-2-RELATED"/>
    <property type="match status" value="1"/>
</dbReference>
<dbReference type="PANTHER" id="PTHR43381:SF4">
    <property type="entry name" value="EUKARYOTIC TRANSLATION INITIATION FACTOR 5B"/>
    <property type="match status" value="1"/>
</dbReference>
<keyword evidence="6" id="KW-0396">Initiation factor</keyword>
<dbReference type="AlphaFoldDB" id="A0A4Y1QYY1"/>
<evidence type="ECO:0000259" key="5">
    <source>
        <dbReference type="Pfam" id="PF14578"/>
    </source>
</evidence>
<dbReference type="InterPro" id="IPR023115">
    <property type="entry name" value="TIF_IF2_dom3"/>
</dbReference>
<evidence type="ECO:0000256" key="3">
    <source>
        <dbReference type="SAM" id="MobiDB-lite"/>
    </source>
</evidence>
<dbReference type="FunFam" id="2.40.30.10:FF:000026">
    <property type="entry name" value="Eukaryotic translation initiation factor 5B"/>
    <property type="match status" value="1"/>
</dbReference>
<keyword evidence="2" id="KW-0342">GTP-binding</keyword>
<dbReference type="InterPro" id="IPR015760">
    <property type="entry name" value="TIF_IF2"/>
</dbReference>
<dbReference type="InterPro" id="IPR027417">
    <property type="entry name" value="P-loop_NTPase"/>
</dbReference>
<organism evidence="6">
    <name type="scientific">Prunus dulcis</name>
    <name type="common">Almond</name>
    <name type="synonym">Amygdalus dulcis</name>
    <dbReference type="NCBI Taxonomy" id="3755"/>
    <lineage>
        <taxon>Eukaryota</taxon>
        <taxon>Viridiplantae</taxon>
        <taxon>Streptophyta</taxon>
        <taxon>Embryophyta</taxon>
        <taxon>Tracheophyta</taxon>
        <taxon>Spermatophyta</taxon>
        <taxon>Magnoliopsida</taxon>
        <taxon>eudicotyledons</taxon>
        <taxon>Gunneridae</taxon>
        <taxon>Pentapetalae</taxon>
        <taxon>rosids</taxon>
        <taxon>fabids</taxon>
        <taxon>Rosales</taxon>
        <taxon>Rosaceae</taxon>
        <taxon>Amygdaloideae</taxon>
        <taxon>Amygdaleae</taxon>
        <taxon>Prunus</taxon>
    </lineage>
</organism>
<dbReference type="Pfam" id="PF11987">
    <property type="entry name" value="IF-2"/>
    <property type="match status" value="1"/>
</dbReference>
<evidence type="ECO:0000259" key="4">
    <source>
        <dbReference type="Pfam" id="PF11987"/>
    </source>
</evidence>
<dbReference type="FunFam" id="3.40.50.10050:FF:000002">
    <property type="entry name" value="Eukaryotic translation initiation factor 5B"/>
    <property type="match status" value="1"/>
</dbReference>
<proteinExistence type="predicted"/>
<dbReference type="SUPFAM" id="SSF52540">
    <property type="entry name" value="P-loop containing nucleoside triphosphate hydrolases"/>
    <property type="match status" value="1"/>
</dbReference>
<dbReference type="SUPFAM" id="SSF52156">
    <property type="entry name" value="Initiation factor IF2/eIF5b, domain 3"/>
    <property type="match status" value="1"/>
</dbReference>
<gene>
    <name evidence="6" type="ORF">Prudu_006094</name>
</gene>
<dbReference type="Gene3D" id="3.40.50.10050">
    <property type="entry name" value="Translation initiation factor IF- 2, domain 3"/>
    <property type="match status" value="1"/>
</dbReference>
<keyword evidence="6" id="KW-0648">Protein biosynthesis</keyword>
<feature type="domain" description="Elongation factor Tu-type" evidence="5">
    <location>
        <begin position="388"/>
        <end position="459"/>
    </location>
</feature>
<reference evidence="6" key="1">
    <citation type="journal article" date="2019" name="Science">
        <title>Mutation of a bHLH transcription factor allowed almond domestication.</title>
        <authorList>
            <person name="Sanchez-Perez R."/>
            <person name="Pavan S."/>
            <person name="Mazzeo R."/>
            <person name="Moldovan C."/>
            <person name="Aiese Cigliano R."/>
            <person name="Del Cueto J."/>
            <person name="Ricciardi F."/>
            <person name="Lotti C."/>
            <person name="Ricciardi L."/>
            <person name="Dicenta F."/>
            <person name="Lopez-Marques R.L."/>
            <person name="Lindberg Moller B."/>
        </authorList>
    </citation>
    <scope>NUCLEOTIDE SEQUENCE</scope>
</reference>
<feature type="domain" description="Translation initiation factor IF- 2" evidence="4">
    <location>
        <begin position="275"/>
        <end position="370"/>
    </location>
</feature>
<feature type="compositionally biased region" description="Basic and acidic residues" evidence="3">
    <location>
        <begin position="59"/>
        <end position="87"/>
    </location>
</feature>
<feature type="compositionally biased region" description="Polar residues" evidence="3">
    <location>
        <begin position="48"/>
        <end position="58"/>
    </location>
</feature>
<dbReference type="Gene3D" id="2.40.30.10">
    <property type="entry name" value="Translation factors"/>
    <property type="match status" value="2"/>
</dbReference>
<dbReference type="EMBL" id="AP019298">
    <property type="protein sequence ID" value="BBG97081.1"/>
    <property type="molecule type" value="Genomic_DNA"/>
</dbReference>
<dbReference type="InterPro" id="IPR009000">
    <property type="entry name" value="Transl_B-barrel_sf"/>
</dbReference>
<evidence type="ECO:0000256" key="1">
    <source>
        <dbReference type="ARBA" id="ARBA00022741"/>
    </source>
</evidence>
<dbReference type="GO" id="GO:0003743">
    <property type="term" value="F:translation initiation factor activity"/>
    <property type="evidence" value="ECO:0007669"/>
    <property type="project" value="UniProtKB-KW"/>
</dbReference>
<dbReference type="Gene3D" id="3.40.50.300">
    <property type="entry name" value="P-loop containing nucleotide triphosphate hydrolases"/>
    <property type="match status" value="1"/>
</dbReference>
<sequence length="518" mass="56996">MIWDDSAVNLSLKHGFSDEEIDSKPEPVVKKHIKSAGAKPTVSAEENVPTQSIKTQNVENKKKSRKEDVVVEKETATSDAAPKESEDNLRSPICCIMGHVDTGKTNLLDCIRGTNVQEGEAGGITQQIGATYFPAENIRERTKELRADVKLKVPEPQTIESLNLLKMRNTKFIVALNKTIRVENLSYAPIEKAMKQQSKDVKIQFETQLVQGPIVTSIRALLTPHPMNELRVKGTYQNHRAIKGAQGIKITAPGLEHAIAGAALYVVGPQDDLEEVKETAMGDMKSVLSRIDKSGEGVCVQASTLGSLEALLEFLKTPEVNIPVSGIGIGTVHKKDVMKASVMLEKKKEFATILAFDVKVTPEAWKLADDLGEEKKKESADEAVFSSVIKILPNSVFNKKDSILLGFDVLEGILKVGTPICIPQRDLITIGGIASIKNNHRPVDIAEKGMKVSIKIVGTNPDEQQKMYGRHFGIEDELVSHISRRSIDALKANYRDELSNDEWKLGDSLLYPIWGPKL</sequence>
<dbReference type="Pfam" id="PF14578">
    <property type="entry name" value="GTP_EFTU_D4"/>
    <property type="match status" value="1"/>
</dbReference>
<dbReference type="InterPro" id="IPR029459">
    <property type="entry name" value="EFTU-type"/>
</dbReference>
<feature type="region of interest" description="Disordered" evidence="3">
    <location>
        <begin position="15"/>
        <end position="87"/>
    </location>
</feature>
<protein>
    <submittedName>
        <fullName evidence="6">Eukaryotic translation initiation factor 2 family protein</fullName>
    </submittedName>
</protein>
<keyword evidence="1" id="KW-0547">Nucleotide-binding</keyword>
<dbReference type="SUPFAM" id="SSF50447">
    <property type="entry name" value="Translation proteins"/>
    <property type="match status" value="2"/>
</dbReference>
<name>A0A4Y1QYY1_PRUDU</name>